<evidence type="ECO:0000313" key="9">
    <source>
        <dbReference type="EMBL" id="KAK7806165.1"/>
    </source>
</evidence>
<dbReference type="GO" id="GO:0005524">
    <property type="term" value="F:ATP binding"/>
    <property type="evidence" value="ECO:0007669"/>
    <property type="project" value="UniProtKB-KW"/>
</dbReference>
<dbReference type="PROSITE" id="PS51285">
    <property type="entry name" value="AGC_KINASE_CTER"/>
    <property type="match status" value="1"/>
</dbReference>
<evidence type="ECO:0000256" key="7">
    <source>
        <dbReference type="SAM" id="MobiDB-lite"/>
    </source>
</evidence>
<dbReference type="PANTHER" id="PTHR24355:SF14">
    <property type="entry name" value="G PROTEIN-COUPLED RECEPTOR KINASE 4"/>
    <property type="match status" value="1"/>
</dbReference>
<dbReference type="Gene3D" id="1.10.510.10">
    <property type="entry name" value="Transferase(Phosphotransferase) domain 1"/>
    <property type="match status" value="1"/>
</dbReference>
<feature type="compositionally biased region" description="Basic and acidic residues" evidence="7">
    <location>
        <begin position="13"/>
        <end position="31"/>
    </location>
</feature>
<dbReference type="Proteomes" id="UP001488838">
    <property type="component" value="Unassembled WGS sequence"/>
</dbReference>
<dbReference type="EMBL" id="JBBHLL010000311">
    <property type="protein sequence ID" value="KAK7806165.1"/>
    <property type="molecule type" value="Genomic_DNA"/>
</dbReference>
<evidence type="ECO:0000256" key="6">
    <source>
        <dbReference type="RuleBase" id="RU000308"/>
    </source>
</evidence>
<protein>
    <recommendedName>
        <fullName evidence="6">G protein-coupled receptor kinase</fullName>
        <ecNumber evidence="6">2.7.11.-</ecNumber>
    </recommendedName>
</protein>
<dbReference type="Gene3D" id="3.30.200.20">
    <property type="entry name" value="Phosphorylase Kinase, domain 1"/>
    <property type="match status" value="1"/>
</dbReference>
<comment type="caution">
    <text evidence="9">The sequence shown here is derived from an EMBL/GenBank/DDBJ whole genome shotgun (WGS) entry which is preliminary data.</text>
</comment>
<feature type="domain" description="AGC-kinase C-terminal" evidence="8">
    <location>
        <begin position="92"/>
        <end position="164"/>
    </location>
</feature>
<organism evidence="9 10">
    <name type="scientific">Myodes glareolus</name>
    <name type="common">Bank vole</name>
    <name type="synonym">Clethrionomys glareolus</name>
    <dbReference type="NCBI Taxonomy" id="447135"/>
    <lineage>
        <taxon>Eukaryota</taxon>
        <taxon>Metazoa</taxon>
        <taxon>Chordata</taxon>
        <taxon>Craniata</taxon>
        <taxon>Vertebrata</taxon>
        <taxon>Euteleostomi</taxon>
        <taxon>Mammalia</taxon>
        <taxon>Eutheria</taxon>
        <taxon>Euarchontoglires</taxon>
        <taxon>Glires</taxon>
        <taxon>Rodentia</taxon>
        <taxon>Myomorpha</taxon>
        <taxon>Muroidea</taxon>
        <taxon>Cricetidae</taxon>
        <taxon>Arvicolinae</taxon>
        <taxon>Myodes</taxon>
    </lineage>
</organism>
<comment type="similarity">
    <text evidence="6">Belongs to the protein kinase superfamily. AGC Ser/Thr protein kinase family. GPRK subfamily.</text>
</comment>
<dbReference type="InterPro" id="IPR000961">
    <property type="entry name" value="AGC-kinase_C"/>
</dbReference>
<keyword evidence="10" id="KW-1185">Reference proteome</keyword>
<evidence type="ECO:0000256" key="2">
    <source>
        <dbReference type="ARBA" id="ARBA00022679"/>
    </source>
</evidence>
<keyword evidence="1 6" id="KW-0723">Serine/threonine-protein kinase</keyword>
<dbReference type="PRINTS" id="PR00717">
    <property type="entry name" value="GPCRKINASE"/>
</dbReference>
<keyword evidence="5 6" id="KW-0067">ATP-binding</keyword>
<proteinExistence type="inferred from homology"/>
<sequence length="164" mass="18717">MIEGHSPFKKYKEKVSREELERRVKTETEEYSEKFSEDAKSICSMHHRGKDRGRNVVSMGADKLLIKDPRHRLGCQNDGDGAAAVKQHPVFKDINFSRLEANMLDPPFYPDPQAIYCKDILDIGQFSVVKGVNLDSSDEAFYTQFATGCVTIPWQNEVLLFLTE</sequence>
<keyword evidence="4 6" id="KW-0418">Kinase</keyword>
<keyword evidence="2 6" id="KW-0808">Transferase</keyword>
<dbReference type="EC" id="2.7.11.-" evidence="6"/>
<evidence type="ECO:0000256" key="1">
    <source>
        <dbReference type="ARBA" id="ARBA00022527"/>
    </source>
</evidence>
<feature type="region of interest" description="Disordered" evidence="7">
    <location>
        <begin position="1"/>
        <end position="31"/>
    </location>
</feature>
<evidence type="ECO:0000256" key="4">
    <source>
        <dbReference type="ARBA" id="ARBA00022777"/>
    </source>
</evidence>
<evidence type="ECO:0000256" key="5">
    <source>
        <dbReference type="ARBA" id="ARBA00022840"/>
    </source>
</evidence>
<name>A0AAW0HVF3_MYOGA</name>
<gene>
    <name evidence="9" type="ORF">U0070_021111</name>
</gene>
<dbReference type="GO" id="GO:0004703">
    <property type="term" value="F:G protein-coupled receptor kinase activity"/>
    <property type="evidence" value="ECO:0007669"/>
    <property type="project" value="InterPro"/>
</dbReference>
<dbReference type="GO" id="GO:0005737">
    <property type="term" value="C:cytoplasm"/>
    <property type="evidence" value="ECO:0007669"/>
    <property type="project" value="TreeGrafter"/>
</dbReference>
<dbReference type="AlphaFoldDB" id="A0AAW0HVF3"/>
<evidence type="ECO:0000259" key="8">
    <source>
        <dbReference type="PROSITE" id="PS51285"/>
    </source>
</evidence>
<dbReference type="GO" id="GO:0009966">
    <property type="term" value="P:regulation of signal transduction"/>
    <property type="evidence" value="ECO:0007669"/>
    <property type="project" value="TreeGrafter"/>
</dbReference>
<evidence type="ECO:0000256" key="3">
    <source>
        <dbReference type="ARBA" id="ARBA00022741"/>
    </source>
</evidence>
<evidence type="ECO:0000313" key="10">
    <source>
        <dbReference type="Proteomes" id="UP001488838"/>
    </source>
</evidence>
<reference evidence="9 10" key="1">
    <citation type="journal article" date="2023" name="bioRxiv">
        <title>Conserved and derived expression patterns and positive selection on dental genes reveal complex evolutionary context of ever-growing rodent molars.</title>
        <authorList>
            <person name="Calamari Z.T."/>
            <person name="Song A."/>
            <person name="Cohen E."/>
            <person name="Akter M."/>
            <person name="Roy R.D."/>
            <person name="Hallikas O."/>
            <person name="Christensen M.M."/>
            <person name="Li P."/>
            <person name="Marangoni P."/>
            <person name="Jernvall J."/>
            <person name="Klein O.D."/>
        </authorList>
    </citation>
    <scope>NUCLEOTIDE SEQUENCE [LARGE SCALE GENOMIC DNA]</scope>
    <source>
        <strain evidence="9">V071</strain>
    </source>
</reference>
<dbReference type="PANTHER" id="PTHR24355">
    <property type="entry name" value="G PROTEIN-COUPLED RECEPTOR KINASE/RIBOSOMAL PROTEIN S6 KINASE"/>
    <property type="match status" value="1"/>
</dbReference>
<accession>A0AAW0HVF3</accession>
<dbReference type="InterPro" id="IPR000239">
    <property type="entry name" value="GPCR_kinase"/>
</dbReference>
<keyword evidence="3 6" id="KW-0547">Nucleotide-binding</keyword>
<dbReference type="GO" id="GO:0007165">
    <property type="term" value="P:signal transduction"/>
    <property type="evidence" value="ECO:0007669"/>
    <property type="project" value="InterPro"/>
</dbReference>